<proteinExistence type="predicted"/>
<reference evidence="9 10" key="1">
    <citation type="submission" date="2020-01" db="EMBL/GenBank/DDBJ databases">
        <title>Paenibacillus soybeanensis sp. nov. isolated from the nodules of soybean (Glycine max(L.) Merr).</title>
        <authorList>
            <person name="Wang H."/>
        </authorList>
    </citation>
    <scope>NUCLEOTIDE SEQUENCE [LARGE SCALE GENOMIC DNA]</scope>
    <source>
        <strain evidence="9 10">T1</strain>
    </source>
</reference>
<dbReference type="Proteomes" id="UP000665561">
    <property type="component" value="Unassembled WGS sequence"/>
</dbReference>
<dbReference type="InterPro" id="IPR036259">
    <property type="entry name" value="MFS_trans_sf"/>
</dbReference>
<protein>
    <submittedName>
        <fullName evidence="9">MFS transporter</fullName>
    </submittedName>
</protein>
<dbReference type="PANTHER" id="PTHR42718:SF46">
    <property type="entry name" value="BLR6921 PROTEIN"/>
    <property type="match status" value="1"/>
</dbReference>
<feature type="transmembrane region" description="Helical" evidence="7">
    <location>
        <begin position="116"/>
        <end position="139"/>
    </location>
</feature>
<accession>A0ABW9XWH0</accession>
<dbReference type="PANTHER" id="PTHR42718">
    <property type="entry name" value="MAJOR FACILITATOR SUPERFAMILY MULTIDRUG TRANSPORTER MFSC"/>
    <property type="match status" value="1"/>
</dbReference>
<dbReference type="EMBL" id="JAAAMV010000024">
    <property type="protein sequence ID" value="NBD26871.1"/>
    <property type="molecule type" value="Genomic_DNA"/>
</dbReference>
<keyword evidence="4 7" id="KW-0812">Transmembrane</keyword>
<feature type="transmembrane region" description="Helical" evidence="7">
    <location>
        <begin position="87"/>
        <end position="104"/>
    </location>
</feature>
<evidence type="ECO:0000256" key="5">
    <source>
        <dbReference type="ARBA" id="ARBA00022989"/>
    </source>
</evidence>
<keyword evidence="3" id="KW-1003">Cell membrane</keyword>
<feature type="transmembrane region" description="Helical" evidence="7">
    <location>
        <begin position="393"/>
        <end position="418"/>
    </location>
</feature>
<dbReference type="SUPFAM" id="SSF103473">
    <property type="entry name" value="MFS general substrate transporter"/>
    <property type="match status" value="1"/>
</dbReference>
<evidence type="ECO:0000256" key="7">
    <source>
        <dbReference type="SAM" id="Phobius"/>
    </source>
</evidence>
<evidence type="ECO:0000259" key="8">
    <source>
        <dbReference type="PROSITE" id="PS50850"/>
    </source>
</evidence>
<evidence type="ECO:0000256" key="6">
    <source>
        <dbReference type="ARBA" id="ARBA00023136"/>
    </source>
</evidence>
<keyword evidence="5 7" id="KW-1133">Transmembrane helix</keyword>
<dbReference type="PROSITE" id="PS00216">
    <property type="entry name" value="SUGAR_TRANSPORT_1"/>
    <property type="match status" value="1"/>
</dbReference>
<feature type="transmembrane region" description="Helical" evidence="7">
    <location>
        <begin position="430"/>
        <end position="455"/>
    </location>
</feature>
<dbReference type="PROSITE" id="PS50850">
    <property type="entry name" value="MFS"/>
    <property type="match status" value="1"/>
</dbReference>
<evidence type="ECO:0000256" key="2">
    <source>
        <dbReference type="ARBA" id="ARBA00022448"/>
    </source>
</evidence>
<dbReference type="Gene3D" id="1.20.1720.10">
    <property type="entry name" value="Multidrug resistance protein D"/>
    <property type="match status" value="1"/>
</dbReference>
<evidence type="ECO:0000313" key="9">
    <source>
        <dbReference type="EMBL" id="NBD26871.1"/>
    </source>
</evidence>
<evidence type="ECO:0000256" key="1">
    <source>
        <dbReference type="ARBA" id="ARBA00004651"/>
    </source>
</evidence>
<dbReference type="InterPro" id="IPR011701">
    <property type="entry name" value="MFS"/>
</dbReference>
<sequence length="507" mass="53769">MMPRYTRARSMRTVYCILRRNSANRTETQDCYKMGVSYVSDRISKANMLLLILVCLAQFLEVMNSSTVTVAIPSIQSALHMEATQLQWIVTSYVLTFACFLLIGGRASDLIGRKRVLTLGLAIFAAASLAGGFAVNPVWLIASRAIQGIGAALSIPAAMSLISTSIPEGAQRNKAFAIFGALGSGGFAAGSIVGGLLTDSVGWRSLFFLNVPIGIAIMIGLMFVKERPVEKKKKQSIDLPGAIAVLLGIFVLVYGLSMNDVDGSWPAAKIGTLIAGAVILVGFVFIEKYAKNPLMPLRLFRIGSLVSSNMIGFLMYSFMTAFIYFSTLYFHALGYSSLATGLAFLPLGLSSVLATQITPYFMRIFGAKMLLIVSQLVNALGLFWLSAMSMDSVYAAFILPVFILLGLSTAAGFTAIIVGSVRDVRPEEHGVAGGIVNTFLQLGGSLGLSILATVASSVTASATDPSSNEAMLSGFQTALVAGGCFALFALLLALLSLGKKKAALRNA</sequence>
<feature type="transmembrane region" description="Helical" evidence="7">
    <location>
        <begin position="145"/>
        <end position="163"/>
    </location>
</feature>
<dbReference type="PRINTS" id="PR01036">
    <property type="entry name" value="TCRTETB"/>
</dbReference>
<feature type="transmembrane region" description="Helical" evidence="7">
    <location>
        <begin position="236"/>
        <end position="256"/>
    </location>
</feature>
<dbReference type="Pfam" id="PF07690">
    <property type="entry name" value="MFS_1"/>
    <property type="match status" value="1"/>
</dbReference>
<evidence type="ECO:0000256" key="4">
    <source>
        <dbReference type="ARBA" id="ARBA00022692"/>
    </source>
</evidence>
<dbReference type="CDD" id="cd17321">
    <property type="entry name" value="MFS_MMR_MDR_like"/>
    <property type="match status" value="1"/>
</dbReference>
<feature type="transmembrane region" description="Helical" evidence="7">
    <location>
        <begin position="338"/>
        <end position="357"/>
    </location>
</feature>
<organism evidence="9 10">
    <name type="scientific">Paenibacillus glycinis</name>
    <dbReference type="NCBI Taxonomy" id="2697035"/>
    <lineage>
        <taxon>Bacteria</taxon>
        <taxon>Bacillati</taxon>
        <taxon>Bacillota</taxon>
        <taxon>Bacilli</taxon>
        <taxon>Bacillales</taxon>
        <taxon>Paenibacillaceae</taxon>
        <taxon>Paenibacillus</taxon>
    </lineage>
</organism>
<feature type="transmembrane region" description="Helical" evidence="7">
    <location>
        <begin position="175"/>
        <end position="197"/>
    </location>
</feature>
<keyword evidence="6 7" id="KW-0472">Membrane</keyword>
<dbReference type="InterPro" id="IPR005829">
    <property type="entry name" value="Sugar_transporter_CS"/>
</dbReference>
<feature type="transmembrane region" description="Helical" evidence="7">
    <location>
        <begin position="369"/>
        <end position="387"/>
    </location>
</feature>
<dbReference type="InterPro" id="IPR020846">
    <property type="entry name" value="MFS_dom"/>
</dbReference>
<feature type="domain" description="Major facilitator superfamily (MFS) profile" evidence="8">
    <location>
        <begin position="50"/>
        <end position="501"/>
    </location>
</feature>
<keyword evidence="2" id="KW-0813">Transport</keyword>
<feature type="transmembrane region" description="Helical" evidence="7">
    <location>
        <begin position="203"/>
        <end position="224"/>
    </location>
</feature>
<name>A0ABW9XWH0_9BACL</name>
<comment type="subcellular location">
    <subcellularLocation>
        <location evidence="1">Cell membrane</location>
        <topology evidence="1">Multi-pass membrane protein</topology>
    </subcellularLocation>
</comment>
<evidence type="ECO:0000313" key="10">
    <source>
        <dbReference type="Proteomes" id="UP000665561"/>
    </source>
</evidence>
<gene>
    <name evidence="9" type="ORF">GT019_23610</name>
</gene>
<evidence type="ECO:0000256" key="3">
    <source>
        <dbReference type="ARBA" id="ARBA00022475"/>
    </source>
</evidence>
<dbReference type="RefSeq" id="WP_161745896.1">
    <property type="nucleotide sequence ID" value="NZ_JAAAMV010000024.1"/>
</dbReference>
<keyword evidence="10" id="KW-1185">Reference proteome</keyword>
<feature type="transmembrane region" description="Helical" evidence="7">
    <location>
        <begin position="268"/>
        <end position="290"/>
    </location>
</feature>
<feature type="transmembrane region" description="Helical" evidence="7">
    <location>
        <begin position="475"/>
        <end position="497"/>
    </location>
</feature>
<comment type="caution">
    <text evidence="9">The sequence shown here is derived from an EMBL/GenBank/DDBJ whole genome shotgun (WGS) entry which is preliminary data.</text>
</comment>
<dbReference type="Gene3D" id="1.20.1250.20">
    <property type="entry name" value="MFS general substrate transporter like domains"/>
    <property type="match status" value="1"/>
</dbReference>
<feature type="transmembrane region" description="Helical" evidence="7">
    <location>
        <begin position="311"/>
        <end position="332"/>
    </location>
</feature>